<feature type="compositionally biased region" description="Low complexity" evidence="10">
    <location>
        <begin position="1442"/>
        <end position="1486"/>
    </location>
</feature>
<dbReference type="GO" id="GO:0005783">
    <property type="term" value="C:endoplasmic reticulum"/>
    <property type="evidence" value="ECO:0007669"/>
    <property type="project" value="TreeGrafter"/>
</dbReference>
<evidence type="ECO:0000256" key="10">
    <source>
        <dbReference type="SAM" id="MobiDB-lite"/>
    </source>
</evidence>
<dbReference type="GO" id="GO:0005975">
    <property type="term" value="P:carbohydrate metabolic process"/>
    <property type="evidence" value="ECO:0007669"/>
    <property type="project" value="InterPro"/>
</dbReference>
<comment type="similarity">
    <text evidence="3 9">Belongs to the glycosyl hydrolase 47 family.</text>
</comment>
<dbReference type="InterPro" id="IPR050749">
    <property type="entry name" value="Glycosyl_Hydrolase_47"/>
</dbReference>
<evidence type="ECO:0000256" key="6">
    <source>
        <dbReference type="PIRSR" id="PIRSR601382-1"/>
    </source>
</evidence>
<feature type="region of interest" description="Disordered" evidence="10">
    <location>
        <begin position="37"/>
        <end position="166"/>
    </location>
</feature>
<feature type="compositionally biased region" description="Low complexity" evidence="10">
    <location>
        <begin position="1298"/>
        <end position="1310"/>
    </location>
</feature>
<feature type="active site" description="Proton donor" evidence="6">
    <location>
        <position position="296"/>
    </location>
</feature>
<keyword evidence="7" id="KW-0106">Calcium</keyword>
<evidence type="ECO:0000313" key="13">
    <source>
        <dbReference type="Proteomes" id="UP001152646"/>
    </source>
</evidence>
<feature type="compositionally biased region" description="Polar residues" evidence="10">
    <location>
        <begin position="436"/>
        <end position="445"/>
    </location>
</feature>
<name>A0A9W4ISN1_9EURO</name>
<feature type="region of interest" description="Disordered" evidence="10">
    <location>
        <begin position="1373"/>
        <end position="1623"/>
    </location>
</feature>
<feature type="compositionally biased region" description="Low complexity" evidence="10">
    <location>
        <begin position="764"/>
        <end position="775"/>
    </location>
</feature>
<feature type="compositionally biased region" description="Low complexity" evidence="10">
    <location>
        <begin position="741"/>
        <end position="751"/>
    </location>
</feature>
<sequence>MFRARRYRVLIIFAAAFVLTFFHFARSRDWSNTVPEESISIHPADPAHPNQPPTPNLGPVAAPDSKNAAPEPHHGSVTPPPTDKIIISPVGPNSGSKHDNNRFKEAASDKPPVNAPSQDDTKDHFKVSTGESTVTLPPSTSDEEIDNGGGGRIPVDRQKSGSPTARWKKFPERYPVSAAEVIKLPKVQSKTIPKLQAKFKDESSSNKQERIQRLSAIKAEFKHAWQGYKKAAMGHDEVKPLSKESEDPFNGWGATLVDSLDTLWIMELRDEFSEAVDAIKNIDFKTSLREDIPVFEATIRYIGGLLGAYDISGHRYSVLLEKAEELAEILIGAFDTPNRMPQLYYRWAPDFVAKRHRASSRAGLAEIGSLSLEFTRLAQLTKEDKYYDAIARVTNELEKFQDSTSIPGLWPIRVNAQGCSRYKSQRNGSPADEQLPASTAQASATKTRKAYAAPTDIESYTNLINRDQIADSNKHVQVTNTTQHPDESYIQARKQTVLSSDQCNGGLELPLSAASNKYTMGGMADSTYEYLPKEYLLLGGTNEQYQKMYTKAATAARKTLLFQPMVKGGRDIRFMASTTPITPGKPAQLNPTDFEYEGHHLTCFVGGMYALGAKAFGLDGDLELAAKLTDGCVWAYEVTQTGMMPERFRLLPCEKGSACEWDQARFEAGVARYSRVDPEAGPQFRNGEDTYGQRLKLNAHEAPQESGRQMVPVPMPGSLNPHDSDVISKRDGFAVGKRADSSYSAATATSTPVGSGLENRDAPRSSSAPASPQVAAVGKDHLPAGMISIPQPNYYLRPEAIESVFIMYRLTGDETWRRKGWQMFEAISKYTRTELAHAAINDVTAQKPTQKDTMESFWLSETLKYFYLLFSDPSVVDLDKYVLNTEAHPFLRPPEVSETEFWSELQTIVSKSCDSEDLIDDALRAYLSLTTQHKGEYLRSETDISRCSYKLFTSSIFASHADYVRRQIIYGLLQEDDPNTLHFLASFILFDGRQNENVLQMLNAEGAFARLLELIQVMRRADLDGDAGLHRLLMDLIYEMSRIQRVKIDDLVLVDDDFIRCLFDIIEDLSYDVTDPYHYPVIRVLLVLNEQFMISAHDPVDGAPSGHLTNKVIKILSVYGGMYKTFGENIILLINREAETSLQLLTLKLLYLIFTTPSTYEYFFTNDLHVLVDILIRNLLDLPEEAAALRHTYLRVLYPLLAHTQLQNPPHYKRDELRRLLSDLVRGQVSYGNDPEHEKILHFEEVDETTRRLVARCATVAWLRNVEHPVPSEPQGTLTRVTETTIGTVLDQAEQLASPVPISEPVEVPPRTLSRASTIASSPDTASPTRMDSWSSSNAPGSRKHSLVQRLGMLEPASASSLSVQAVAAQHEKPGIITPSRKDEGVAAALSDETPIIRPPKVKPEPPKSRRWRGRRLAAEDEDHHSAGTSSDGNTIPEGVEVSPTTVFTPVTPTTSLSQAIPGGRRNSGSSSNLAPPSPQPRRSASNPPPALPPPRRSNHSTPSSSHHRPLAPVPGTGRHGQAPLPPKTRRWGRGKAHGQNDSVESAASNASPSKDPESSEITAVATEQDPSPEGETPSDPFSPKSPTLLVSPATDSENTSTNGAADGAPLSVEEAVQNVSLH</sequence>
<dbReference type="GO" id="GO:0016020">
    <property type="term" value="C:membrane"/>
    <property type="evidence" value="ECO:0007669"/>
    <property type="project" value="InterPro"/>
</dbReference>
<feature type="region of interest" description="Disordered" evidence="10">
    <location>
        <begin position="738"/>
        <end position="775"/>
    </location>
</feature>
<keyword evidence="7" id="KW-0479">Metal-binding</keyword>
<dbReference type="PRINTS" id="PR00747">
    <property type="entry name" value="GLYHDRLASE47"/>
</dbReference>
<evidence type="ECO:0000256" key="1">
    <source>
        <dbReference type="ARBA" id="ARBA00001913"/>
    </source>
</evidence>
<dbReference type="EMBL" id="CAJVPA010000110">
    <property type="protein sequence ID" value="CAG8336806.1"/>
    <property type="molecule type" value="Genomic_DNA"/>
</dbReference>
<dbReference type="InterPro" id="IPR036026">
    <property type="entry name" value="Seven-hairpin_glycosidases"/>
</dbReference>
<evidence type="ECO:0000256" key="2">
    <source>
        <dbReference type="ARBA" id="ARBA00004922"/>
    </source>
</evidence>
<reference evidence="12" key="1">
    <citation type="submission" date="2021-07" db="EMBL/GenBank/DDBJ databases">
        <authorList>
            <person name="Branca A.L. A."/>
        </authorList>
    </citation>
    <scope>NUCLEOTIDE SEQUENCE</scope>
</reference>
<feature type="compositionally biased region" description="Basic and acidic residues" evidence="10">
    <location>
        <begin position="1417"/>
        <end position="1426"/>
    </location>
</feature>
<evidence type="ECO:0000256" key="4">
    <source>
        <dbReference type="ARBA" id="ARBA00022801"/>
    </source>
</evidence>
<comment type="cofactor">
    <cofactor evidence="1 7">
        <name>Ca(2+)</name>
        <dbReference type="ChEBI" id="CHEBI:29108"/>
    </cofactor>
</comment>
<dbReference type="InterPro" id="IPR012341">
    <property type="entry name" value="6hp_glycosidase-like_sf"/>
</dbReference>
<dbReference type="PANTHER" id="PTHR11742">
    <property type="entry name" value="MANNOSYL-OLIGOSACCHARIDE ALPHA-1,2-MANNOSIDASE-RELATED"/>
    <property type="match status" value="1"/>
</dbReference>
<dbReference type="InterPro" id="IPR018556">
    <property type="entry name" value="SPIN90/Ldb17_LRD"/>
</dbReference>
<feature type="active site" evidence="6">
    <location>
        <position position="799"/>
    </location>
</feature>
<feature type="active site" description="Proton donor" evidence="6">
    <location>
        <position position="646"/>
    </location>
</feature>
<comment type="pathway">
    <text evidence="2">Protein modification; protein glycosylation.</text>
</comment>
<feature type="compositionally biased region" description="Basic and acidic residues" evidence="10">
    <location>
        <begin position="96"/>
        <end position="108"/>
    </location>
</feature>
<feature type="compositionally biased region" description="Pro residues" evidence="10">
    <location>
        <begin position="1487"/>
        <end position="1496"/>
    </location>
</feature>
<dbReference type="Gene3D" id="1.50.10.10">
    <property type="match status" value="3"/>
</dbReference>
<evidence type="ECO:0000256" key="7">
    <source>
        <dbReference type="PIRSR" id="PIRSR601382-2"/>
    </source>
</evidence>
<organism evidence="12 13">
    <name type="scientific">Penicillium salamii</name>
    <dbReference type="NCBI Taxonomy" id="1612424"/>
    <lineage>
        <taxon>Eukaryota</taxon>
        <taxon>Fungi</taxon>
        <taxon>Dikarya</taxon>
        <taxon>Ascomycota</taxon>
        <taxon>Pezizomycotina</taxon>
        <taxon>Eurotiomycetes</taxon>
        <taxon>Eurotiomycetidae</taxon>
        <taxon>Eurotiales</taxon>
        <taxon>Aspergillaceae</taxon>
        <taxon>Penicillium</taxon>
    </lineage>
</organism>
<evidence type="ECO:0000256" key="9">
    <source>
        <dbReference type="RuleBase" id="RU361193"/>
    </source>
</evidence>
<dbReference type="OrthoDB" id="10052040at2759"/>
<dbReference type="Pfam" id="PF01532">
    <property type="entry name" value="Glyco_hydro_47"/>
    <property type="match status" value="1"/>
</dbReference>
<feature type="binding site" evidence="7">
    <location>
        <position position="885"/>
    </location>
    <ligand>
        <name>Ca(2+)</name>
        <dbReference type="ChEBI" id="CHEBI:29108"/>
    </ligand>
</feature>
<feature type="region of interest" description="Disordered" evidence="10">
    <location>
        <begin position="1296"/>
        <end position="1346"/>
    </location>
</feature>
<dbReference type="PANTHER" id="PTHR11742:SF103">
    <property type="entry name" value="ENDOPLASMIC RETICULUM MANNOSIDASE MNL2-RELATED"/>
    <property type="match status" value="1"/>
</dbReference>
<protein>
    <recommendedName>
        <fullName evidence="9">alpha-1,2-Mannosidase</fullName>
        <ecNumber evidence="9">3.2.1.-</ecNumber>
    </recommendedName>
</protein>
<keyword evidence="4 9" id="KW-0378">Hydrolase</keyword>
<feature type="compositionally biased region" description="Polar residues" evidence="10">
    <location>
        <begin position="1540"/>
        <end position="1553"/>
    </location>
</feature>
<keyword evidence="9" id="KW-0326">Glycosidase</keyword>
<proteinExistence type="inferred from homology"/>
<feature type="compositionally biased region" description="Basic residues" evidence="10">
    <location>
        <begin position="1528"/>
        <end position="1537"/>
    </location>
</feature>
<feature type="compositionally biased region" description="Polar residues" evidence="10">
    <location>
        <begin position="1594"/>
        <end position="1604"/>
    </location>
</feature>
<dbReference type="SUPFAM" id="SSF48225">
    <property type="entry name" value="Seven-hairpin glycosidases"/>
    <property type="match status" value="1"/>
</dbReference>
<feature type="compositionally biased region" description="Polar residues" evidence="10">
    <location>
        <begin position="1314"/>
        <end position="1340"/>
    </location>
</feature>
<comment type="caution">
    <text evidence="12">The sequence shown here is derived from an EMBL/GenBank/DDBJ whole genome shotgun (WGS) entry which is preliminary data.</text>
</comment>
<accession>A0A9W4ISN1</accession>
<dbReference type="Pfam" id="PF09431">
    <property type="entry name" value="SPIN90_LRD"/>
    <property type="match status" value="1"/>
</dbReference>
<dbReference type="InterPro" id="IPR001382">
    <property type="entry name" value="Glyco_hydro_47"/>
</dbReference>
<dbReference type="GO" id="GO:0005509">
    <property type="term" value="F:calcium ion binding"/>
    <property type="evidence" value="ECO:0007669"/>
    <property type="project" value="InterPro"/>
</dbReference>
<evidence type="ECO:0000313" key="12">
    <source>
        <dbReference type="EMBL" id="CAG8336806.1"/>
    </source>
</evidence>
<evidence type="ECO:0000256" key="3">
    <source>
        <dbReference type="ARBA" id="ARBA00007658"/>
    </source>
</evidence>
<gene>
    <name evidence="12" type="ORF">PSALAMII_LOCUS2794</name>
</gene>
<feature type="compositionally biased region" description="Polar residues" evidence="10">
    <location>
        <begin position="129"/>
        <end position="140"/>
    </location>
</feature>
<feature type="domain" description="SPIN90/Ldb17 leucine-rich" evidence="11">
    <location>
        <begin position="1075"/>
        <end position="1217"/>
    </location>
</feature>
<dbReference type="EC" id="3.2.1.-" evidence="9"/>
<dbReference type="GO" id="GO:0036503">
    <property type="term" value="P:ERAD pathway"/>
    <property type="evidence" value="ECO:0007669"/>
    <property type="project" value="UniProtKB-ARBA"/>
</dbReference>
<feature type="compositionally biased region" description="Basic and acidic residues" evidence="10">
    <location>
        <begin position="1373"/>
        <end position="1385"/>
    </location>
</feature>
<feature type="disulfide bond" evidence="8">
    <location>
        <begin position="603"/>
        <end position="632"/>
    </location>
</feature>
<evidence type="ECO:0000259" key="11">
    <source>
        <dbReference type="Pfam" id="PF09431"/>
    </source>
</evidence>
<feature type="active site" evidence="6">
    <location>
        <position position="525"/>
    </location>
</feature>
<feature type="region of interest" description="Disordered" evidence="10">
    <location>
        <begin position="421"/>
        <end position="447"/>
    </location>
</feature>
<keyword evidence="5 8" id="KW-1015">Disulfide bond</keyword>
<evidence type="ECO:0000256" key="5">
    <source>
        <dbReference type="ARBA" id="ARBA00023157"/>
    </source>
</evidence>
<dbReference type="Proteomes" id="UP001152646">
    <property type="component" value="Unassembled WGS sequence"/>
</dbReference>
<evidence type="ECO:0000256" key="8">
    <source>
        <dbReference type="PIRSR" id="PIRSR601382-3"/>
    </source>
</evidence>
<dbReference type="GO" id="GO:0004571">
    <property type="term" value="F:mannosyl-oligosaccharide 1,2-alpha-mannosidase activity"/>
    <property type="evidence" value="ECO:0007669"/>
    <property type="project" value="InterPro"/>
</dbReference>